<accession>A0A329KDL3</accession>
<dbReference type="GO" id="GO:0008556">
    <property type="term" value="F:P-type potassium transmembrane transporter activity"/>
    <property type="evidence" value="ECO:0007669"/>
    <property type="project" value="InterPro"/>
</dbReference>
<dbReference type="EMBL" id="QMEU01000042">
    <property type="protein sequence ID" value="RAU94148.1"/>
    <property type="molecule type" value="Genomic_DNA"/>
</dbReference>
<keyword evidence="1" id="KW-0812">Transmembrane</keyword>
<dbReference type="Proteomes" id="UP000250347">
    <property type="component" value="Unassembled WGS sequence"/>
</dbReference>
<comment type="caution">
    <text evidence="2">The sequence shown here is derived from an EMBL/GenBank/DDBJ whole genome shotgun (WGS) entry which is preliminary data.</text>
</comment>
<keyword evidence="1" id="KW-0472">Membrane</keyword>
<feature type="transmembrane region" description="Helical" evidence="1">
    <location>
        <begin position="6"/>
        <end position="25"/>
    </location>
</feature>
<evidence type="ECO:0000313" key="3">
    <source>
        <dbReference type="Proteomes" id="UP000250347"/>
    </source>
</evidence>
<sequence>MNYQNAVGLVLSILVALYLGVALLFPERF</sequence>
<gene>
    <name evidence="2" type="ORF">DQP58_14810</name>
</gene>
<proteinExistence type="predicted"/>
<dbReference type="AlphaFoldDB" id="A0A329KDL3"/>
<evidence type="ECO:0000313" key="2">
    <source>
        <dbReference type="EMBL" id="RAU94148.1"/>
    </source>
</evidence>
<dbReference type="InterPro" id="IPR011726">
    <property type="entry name" value="KdpF"/>
</dbReference>
<dbReference type="GO" id="GO:0005886">
    <property type="term" value="C:plasma membrane"/>
    <property type="evidence" value="ECO:0007669"/>
    <property type="project" value="InterPro"/>
</dbReference>
<dbReference type="RefSeq" id="WP_112709084.1">
    <property type="nucleotide sequence ID" value="NZ_QMEU01000042.1"/>
</dbReference>
<dbReference type="Pfam" id="PF09604">
    <property type="entry name" value="Potass_KdpF"/>
    <property type="match status" value="1"/>
</dbReference>
<evidence type="ECO:0000256" key="1">
    <source>
        <dbReference type="SAM" id="Phobius"/>
    </source>
</evidence>
<organism evidence="2 3">
    <name type="scientific">Mycobacterium colombiense</name>
    <dbReference type="NCBI Taxonomy" id="339268"/>
    <lineage>
        <taxon>Bacteria</taxon>
        <taxon>Bacillati</taxon>
        <taxon>Actinomycetota</taxon>
        <taxon>Actinomycetes</taxon>
        <taxon>Mycobacteriales</taxon>
        <taxon>Mycobacteriaceae</taxon>
        <taxon>Mycobacterium</taxon>
        <taxon>Mycobacterium avium complex (MAC)</taxon>
    </lineage>
</organism>
<reference evidence="2 3" key="1">
    <citation type="submission" date="2018-06" db="EMBL/GenBank/DDBJ databases">
        <title>NTM in soil in Japan.</title>
        <authorList>
            <person name="Ohya K."/>
        </authorList>
    </citation>
    <scope>NUCLEOTIDE SEQUENCE [LARGE SCALE GENOMIC DNA]</scope>
    <source>
        <strain evidence="2 3">GF76</strain>
    </source>
</reference>
<name>A0A329KDL3_9MYCO</name>
<keyword evidence="1" id="KW-1133">Transmembrane helix</keyword>
<protein>
    <submittedName>
        <fullName evidence="2">K+-transporting ATPase subunit F</fullName>
    </submittedName>
</protein>